<gene>
    <name evidence="1" type="ordered locus">Clocel_0421</name>
</gene>
<dbReference type="Proteomes" id="UP000002730">
    <property type="component" value="Chromosome"/>
</dbReference>
<organism evidence="1 2">
    <name type="scientific">Clostridium cellulovorans (strain ATCC 35296 / DSM 3052 / OCM 3 / 743B)</name>
    <dbReference type="NCBI Taxonomy" id="573061"/>
    <lineage>
        <taxon>Bacteria</taxon>
        <taxon>Bacillati</taxon>
        <taxon>Bacillota</taxon>
        <taxon>Clostridia</taxon>
        <taxon>Eubacteriales</taxon>
        <taxon>Clostridiaceae</taxon>
        <taxon>Clostridium</taxon>
    </lineage>
</organism>
<dbReference type="HOGENOM" id="CLU_062004_0_0_9"/>
<dbReference type="PANTHER" id="PTHR42110:SF1">
    <property type="entry name" value="L-ASPARAGINASE, PUTATIVE (AFU_ORTHOLOGUE AFUA_3G11890)-RELATED"/>
    <property type="match status" value="1"/>
</dbReference>
<dbReference type="Pfam" id="PF06089">
    <property type="entry name" value="Asparaginase_II"/>
    <property type="match status" value="1"/>
</dbReference>
<dbReference type="RefSeq" id="WP_010075033.1">
    <property type="nucleotide sequence ID" value="NC_014393.1"/>
</dbReference>
<evidence type="ECO:0000313" key="2">
    <source>
        <dbReference type="Proteomes" id="UP000002730"/>
    </source>
</evidence>
<reference evidence="1 2" key="1">
    <citation type="submission" date="2010-08" db="EMBL/GenBank/DDBJ databases">
        <title>Complete sequence of Clostridium cellulovorans 743B.</title>
        <authorList>
            <consortium name="US DOE Joint Genome Institute"/>
            <person name="Lucas S."/>
            <person name="Copeland A."/>
            <person name="Lapidus A."/>
            <person name="Cheng J.-F."/>
            <person name="Bruce D."/>
            <person name="Goodwin L."/>
            <person name="Pitluck S."/>
            <person name="Chertkov O."/>
            <person name="Detter J.C."/>
            <person name="Han C."/>
            <person name="Tapia R."/>
            <person name="Land M."/>
            <person name="Hauser L."/>
            <person name="Chang Y.-J."/>
            <person name="Jeffries C."/>
            <person name="Kyrpides N."/>
            <person name="Ivanova N."/>
            <person name="Mikhailova N."/>
            <person name="Hemme C.L."/>
            <person name="Woyke T."/>
        </authorList>
    </citation>
    <scope>NUCLEOTIDE SEQUENCE [LARGE SCALE GENOMIC DNA]</scope>
    <source>
        <strain evidence="2">ATCC 35296 / DSM 3052 / OCM 3 / 743B</strain>
    </source>
</reference>
<dbReference type="OrthoDB" id="9770793at2"/>
<evidence type="ECO:0000313" key="1">
    <source>
        <dbReference type="EMBL" id="ADL50199.1"/>
    </source>
</evidence>
<dbReference type="STRING" id="573061.Clocel_0421"/>
<dbReference type="PANTHER" id="PTHR42110">
    <property type="entry name" value="L-ASPARAGINASE, PUTATIVE (AFU_ORTHOLOGUE AFUA_3G11890)-RELATED"/>
    <property type="match status" value="1"/>
</dbReference>
<keyword evidence="2" id="KW-1185">Reference proteome</keyword>
<proteinExistence type="predicted"/>
<protein>
    <submittedName>
        <fullName evidence="1">L-asparaginase II</fullName>
    </submittedName>
</protein>
<accession>D9SQD2</accession>
<dbReference type="eggNOG" id="COG4448">
    <property type="taxonomic scope" value="Bacteria"/>
</dbReference>
<sequence length="347" mass="38890">MEQLAVLTRSGYVESIHYGYICVVDSSGKIIKEIGDSNTKIYFRSSAKPIQAVPVIESGASQHFGFTKKEISIMCSSHSGQIMHQDTVTEMLKKIGEEANVLKCGIMIPYNKEEANRLQSSKEKPSVLHCSCSAKHVGMLTLAKYKNYSIDDYNRIDHPAQHEILNTISYFTDYNEENITVGIDGCGAPIYIIPIYNIALSYARIMNFANDENSKYHKACKTIIESMIEYPEMVAGDEEFCTELMRFTNGKLIGKVGSEAVYCVGIKDKGIGICVKIIDGNERAVYPVVMQILKELNILDKNELNNLQHWSRVELKNNLDEVIGDILPSFQLLNKYKLGDKVADTSV</sequence>
<dbReference type="KEGG" id="ccb:Clocel_0421"/>
<dbReference type="EMBL" id="CP002160">
    <property type="protein sequence ID" value="ADL50199.1"/>
    <property type="molecule type" value="Genomic_DNA"/>
</dbReference>
<name>D9SQD2_CLOC7</name>
<dbReference type="AlphaFoldDB" id="D9SQD2"/>
<dbReference type="InterPro" id="IPR010349">
    <property type="entry name" value="Asparaginase_II"/>
</dbReference>